<name>A0AA38GZJ4_TAXCH</name>
<dbReference type="AlphaFoldDB" id="A0AA38GZJ4"/>
<protein>
    <submittedName>
        <fullName evidence="1">Uncharacterized protein</fullName>
    </submittedName>
</protein>
<keyword evidence="2" id="KW-1185">Reference proteome</keyword>
<dbReference type="EMBL" id="JAHRHJ020000001">
    <property type="protein sequence ID" value="KAH9331964.1"/>
    <property type="molecule type" value="Genomic_DNA"/>
</dbReference>
<dbReference type="Proteomes" id="UP000824469">
    <property type="component" value="Unassembled WGS sequence"/>
</dbReference>
<gene>
    <name evidence="1" type="ORF">KI387_004072</name>
</gene>
<feature type="non-terminal residue" evidence="1">
    <location>
        <position position="53"/>
    </location>
</feature>
<organism evidence="1 2">
    <name type="scientific">Taxus chinensis</name>
    <name type="common">Chinese yew</name>
    <name type="synonym">Taxus wallichiana var. chinensis</name>
    <dbReference type="NCBI Taxonomy" id="29808"/>
    <lineage>
        <taxon>Eukaryota</taxon>
        <taxon>Viridiplantae</taxon>
        <taxon>Streptophyta</taxon>
        <taxon>Embryophyta</taxon>
        <taxon>Tracheophyta</taxon>
        <taxon>Spermatophyta</taxon>
        <taxon>Pinopsida</taxon>
        <taxon>Pinidae</taxon>
        <taxon>Conifers II</taxon>
        <taxon>Cupressales</taxon>
        <taxon>Taxaceae</taxon>
        <taxon>Taxus</taxon>
    </lineage>
</organism>
<feature type="non-terminal residue" evidence="1">
    <location>
        <position position="1"/>
    </location>
</feature>
<proteinExistence type="predicted"/>
<evidence type="ECO:0000313" key="2">
    <source>
        <dbReference type="Proteomes" id="UP000824469"/>
    </source>
</evidence>
<evidence type="ECO:0000313" key="1">
    <source>
        <dbReference type="EMBL" id="KAH9331964.1"/>
    </source>
</evidence>
<accession>A0AA38GZJ4</accession>
<sequence>DRRPAQGDSYRTAALAWVAVIGPPPWLGDGYRTAALAWVTVTGPLPWSRSDSH</sequence>
<reference evidence="1 2" key="1">
    <citation type="journal article" date="2021" name="Nat. Plants">
        <title>The Taxus genome provides insights into paclitaxel biosynthesis.</title>
        <authorList>
            <person name="Xiong X."/>
            <person name="Gou J."/>
            <person name="Liao Q."/>
            <person name="Li Y."/>
            <person name="Zhou Q."/>
            <person name="Bi G."/>
            <person name="Li C."/>
            <person name="Du R."/>
            <person name="Wang X."/>
            <person name="Sun T."/>
            <person name="Guo L."/>
            <person name="Liang H."/>
            <person name="Lu P."/>
            <person name="Wu Y."/>
            <person name="Zhang Z."/>
            <person name="Ro D.K."/>
            <person name="Shang Y."/>
            <person name="Huang S."/>
            <person name="Yan J."/>
        </authorList>
    </citation>
    <scope>NUCLEOTIDE SEQUENCE [LARGE SCALE GENOMIC DNA]</scope>
    <source>
        <strain evidence="1">Ta-2019</strain>
    </source>
</reference>
<comment type="caution">
    <text evidence="1">The sequence shown here is derived from an EMBL/GenBank/DDBJ whole genome shotgun (WGS) entry which is preliminary data.</text>
</comment>